<dbReference type="Proteomes" id="UP000016160">
    <property type="component" value="Chromosome"/>
</dbReference>
<accession>T2KMD8</accession>
<dbReference type="HOGENOM" id="CLU_115824_0_0_10"/>
<sequence>MDGTNKHLIPFKMKHLLFAFGLSIFMISPTFAQKKKEVEIQKTDYRPLVKSLETTLGTLYLSLSGDKKEKRDWDLFKFLFKEDAKLITTGVDYEGKLQAKYMSPAEYVKASKSWMLKNGFHEKEINRIVHTYGDITQVFSTFEAYHSSEDKEPFMKGINSIQLLFDGNRWWIINLLWTNETEDKPIPAEFLQKDDY</sequence>
<name>T2KMD8_FORAG</name>
<evidence type="ECO:0008006" key="3">
    <source>
        <dbReference type="Google" id="ProtNLM"/>
    </source>
</evidence>
<organism evidence="1 2">
    <name type="scientific">Formosa agariphila (strain DSM 15362 / KCTC 12365 / LMG 23005 / KMM 3901 / M-2Alg 35-1)</name>
    <dbReference type="NCBI Taxonomy" id="1347342"/>
    <lineage>
        <taxon>Bacteria</taxon>
        <taxon>Pseudomonadati</taxon>
        <taxon>Bacteroidota</taxon>
        <taxon>Flavobacteriia</taxon>
        <taxon>Flavobacteriales</taxon>
        <taxon>Flavobacteriaceae</taxon>
        <taxon>Formosa</taxon>
    </lineage>
</organism>
<reference evidence="1 2" key="1">
    <citation type="journal article" date="2013" name="Appl. Environ. Microbiol.">
        <title>The genome of the alga-associated marine flavobacterium Formosa agariphila KMM 3901T reveals a broad potential for degradation of algal polysaccharides.</title>
        <authorList>
            <person name="Mann A.J."/>
            <person name="Hahnke R.L."/>
            <person name="Huang S."/>
            <person name="Werner J."/>
            <person name="Xing P."/>
            <person name="Barbeyron T."/>
            <person name="Huettel B."/>
            <person name="Stueber K."/>
            <person name="Reinhardt R."/>
            <person name="Harder J."/>
            <person name="Gloeckner F.O."/>
            <person name="Amann R.I."/>
            <person name="Teeling H."/>
        </authorList>
    </citation>
    <scope>NUCLEOTIDE SEQUENCE [LARGE SCALE GENOMIC DNA]</scope>
    <source>
        <strain evidence="2">DSM 15362 / KCTC 12365 / LMG 23005 / KMM 3901</strain>
    </source>
</reference>
<dbReference type="EMBL" id="HG315671">
    <property type="protein sequence ID" value="CDF80062.1"/>
    <property type="molecule type" value="Genomic_DNA"/>
</dbReference>
<dbReference type="eggNOG" id="ENOG502ZPJP">
    <property type="taxonomic scope" value="Bacteria"/>
</dbReference>
<evidence type="ECO:0000313" key="1">
    <source>
        <dbReference type="EMBL" id="CDF80062.1"/>
    </source>
</evidence>
<dbReference type="PATRIC" id="fig|1347342.6.peg.2361"/>
<keyword evidence="2" id="KW-1185">Reference proteome</keyword>
<protein>
    <recommendedName>
        <fullName evidence="3">SnoaL-like domain-containing protein</fullName>
    </recommendedName>
</protein>
<proteinExistence type="predicted"/>
<dbReference type="SUPFAM" id="SSF54427">
    <property type="entry name" value="NTF2-like"/>
    <property type="match status" value="1"/>
</dbReference>
<dbReference type="InterPro" id="IPR032710">
    <property type="entry name" value="NTF2-like_dom_sf"/>
</dbReference>
<dbReference type="AlphaFoldDB" id="T2KMD8"/>
<dbReference type="STRING" id="1347342.BN863_23500"/>
<gene>
    <name evidence="1" type="ORF">BN863_23500</name>
</gene>
<dbReference type="Gene3D" id="3.10.450.50">
    <property type="match status" value="1"/>
</dbReference>
<evidence type="ECO:0000313" key="2">
    <source>
        <dbReference type="Proteomes" id="UP000016160"/>
    </source>
</evidence>